<protein>
    <submittedName>
        <fullName evidence="2">RES domain-containing protein</fullName>
    </submittedName>
</protein>
<dbReference type="Proteomes" id="UP000309668">
    <property type="component" value="Unassembled WGS sequence"/>
</dbReference>
<comment type="caution">
    <text evidence="2">The sequence shown here is derived from an EMBL/GenBank/DDBJ whole genome shotgun (WGS) entry which is preliminary data.</text>
</comment>
<feature type="domain" description="RES" evidence="1">
    <location>
        <begin position="2"/>
        <end position="135"/>
    </location>
</feature>
<dbReference type="RefSeq" id="WP_138616060.1">
    <property type="nucleotide sequence ID" value="NZ_VCAO01000001.1"/>
</dbReference>
<name>A0A5S3PA00_9SPHN</name>
<dbReference type="InterPro" id="IPR014914">
    <property type="entry name" value="RES_dom"/>
</dbReference>
<keyword evidence="3" id="KW-1185">Reference proteome</keyword>
<sequence>MRLWRLSRAPFMALDGSGPERHGARYSSPGLPVVNFASEAGLAVLVAQRYLPADRADYPGDLRLGWTEIDAAAERIPDCADEAAIREWVDEWLLSCRSLLAAIASRVLPEGDIVLMNPRHADAERVAPLTSRPFDFGACLHRPPMLDTYRSNS</sequence>
<proteinExistence type="predicted"/>
<dbReference type="AlphaFoldDB" id="A0A5S3PA00"/>
<evidence type="ECO:0000259" key="1">
    <source>
        <dbReference type="Pfam" id="PF08808"/>
    </source>
</evidence>
<dbReference type="Pfam" id="PF08808">
    <property type="entry name" value="RES"/>
    <property type="match status" value="1"/>
</dbReference>
<dbReference type="EMBL" id="VCAO01000001">
    <property type="protein sequence ID" value="TMM50339.1"/>
    <property type="molecule type" value="Genomic_DNA"/>
</dbReference>
<accession>A0A5S3PA00</accession>
<evidence type="ECO:0000313" key="3">
    <source>
        <dbReference type="Proteomes" id="UP000309668"/>
    </source>
</evidence>
<dbReference type="OrthoDB" id="9789501at2"/>
<gene>
    <name evidence="2" type="ORF">FEV51_03965</name>
</gene>
<reference evidence="2 3" key="1">
    <citation type="submission" date="2019-05" db="EMBL/GenBank/DDBJ databases">
        <title>Erythrobacter marisflavi sp. nov., isolated from isolated from water of an estuary environment.</title>
        <authorList>
            <person name="Yoon J.-H."/>
        </authorList>
    </citation>
    <scope>NUCLEOTIDE SEQUENCE [LARGE SCALE GENOMIC DNA]</scope>
    <source>
        <strain evidence="2 3">KEM-5</strain>
    </source>
</reference>
<organism evidence="2 3">
    <name type="scientific">Qipengyuania marisflavi</name>
    <dbReference type="NCBI Taxonomy" id="2486356"/>
    <lineage>
        <taxon>Bacteria</taxon>
        <taxon>Pseudomonadati</taxon>
        <taxon>Pseudomonadota</taxon>
        <taxon>Alphaproteobacteria</taxon>
        <taxon>Sphingomonadales</taxon>
        <taxon>Erythrobacteraceae</taxon>
        <taxon>Qipengyuania</taxon>
    </lineage>
</organism>
<evidence type="ECO:0000313" key="2">
    <source>
        <dbReference type="EMBL" id="TMM50339.1"/>
    </source>
</evidence>